<keyword evidence="2" id="KW-1185">Reference proteome</keyword>
<accession>A0ACB9FS60</accession>
<organism evidence="1 2">
    <name type="scientific">Smallanthus sonchifolius</name>
    <dbReference type="NCBI Taxonomy" id="185202"/>
    <lineage>
        <taxon>Eukaryota</taxon>
        <taxon>Viridiplantae</taxon>
        <taxon>Streptophyta</taxon>
        <taxon>Embryophyta</taxon>
        <taxon>Tracheophyta</taxon>
        <taxon>Spermatophyta</taxon>
        <taxon>Magnoliopsida</taxon>
        <taxon>eudicotyledons</taxon>
        <taxon>Gunneridae</taxon>
        <taxon>Pentapetalae</taxon>
        <taxon>asterids</taxon>
        <taxon>campanulids</taxon>
        <taxon>Asterales</taxon>
        <taxon>Asteraceae</taxon>
        <taxon>Asteroideae</taxon>
        <taxon>Heliantheae alliance</taxon>
        <taxon>Millerieae</taxon>
        <taxon>Smallanthus</taxon>
    </lineage>
</organism>
<gene>
    <name evidence="1" type="ORF">L1987_48748</name>
</gene>
<dbReference type="Proteomes" id="UP001056120">
    <property type="component" value="Linkage Group LG16"/>
</dbReference>
<evidence type="ECO:0000313" key="1">
    <source>
        <dbReference type="EMBL" id="KAI3774203.1"/>
    </source>
</evidence>
<sequence length="358" mass="37860">MAIRHHQPPFAASTNFIKTPKLSPSSFRPNLSVSSKPVFTSVESFAPATVANLGPGFDFLGCAIDGIGDHVTLTIDPNVQPGRISIAEITGIQNPHKKLSKNPLWNCAGIASISVMRKLKIRSVGISLSIKTGLPIRSGLGSSAASAAAAAVAVNAIFGGKLSESDLVLAALEAEAKLSGYHADNVAPAIMGGFVLIRSYDPLDLVSLKFPAEKNLFFVLVNPEFELQTKKMRAVVPTEVTFTDHVWNCRQTGALVAGVLQGDLVGFGKALSADRIVEPRRGVLIPGMEAVKRAALEAGAYGCTISGSGPTVVAVTDGEERGREIGERMVEAFREEGKLKAVTMVKKLDTIGARVIKY</sequence>
<evidence type="ECO:0000313" key="2">
    <source>
        <dbReference type="Proteomes" id="UP001056120"/>
    </source>
</evidence>
<reference evidence="1 2" key="2">
    <citation type="journal article" date="2022" name="Mol. Ecol. Resour.">
        <title>The genomes of chicory, endive, great burdock and yacon provide insights into Asteraceae paleo-polyploidization history and plant inulin production.</title>
        <authorList>
            <person name="Fan W."/>
            <person name="Wang S."/>
            <person name="Wang H."/>
            <person name="Wang A."/>
            <person name="Jiang F."/>
            <person name="Liu H."/>
            <person name="Zhao H."/>
            <person name="Xu D."/>
            <person name="Zhang Y."/>
        </authorList>
    </citation>
    <scope>NUCLEOTIDE SEQUENCE [LARGE SCALE GENOMIC DNA]</scope>
    <source>
        <strain evidence="2">cv. Yunnan</strain>
        <tissue evidence="1">Leaves</tissue>
    </source>
</reference>
<comment type="caution">
    <text evidence="1">The sequence shown here is derived from an EMBL/GenBank/DDBJ whole genome shotgun (WGS) entry which is preliminary data.</text>
</comment>
<protein>
    <submittedName>
        <fullName evidence="1">Uncharacterized protein</fullName>
    </submittedName>
</protein>
<dbReference type="EMBL" id="CM042033">
    <property type="protein sequence ID" value="KAI3774203.1"/>
    <property type="molecule type" value="Genomic_DNA"/>
</dbReference>
<proteinExistence type="predicted"/>
<reference evidence="2" key="1">
    <citation type="journal article" date="2022" name="Mol. Ecol. Resour.">
        <title>The genomes of chicory, endive, great burdock and yacon provide insights into Asteraceae palaeo-polyploidization history and plant inulin production.</title>
        <authorList>
            <person name="Fan W."/>
            <person name="Wang S."/>
            <person name="Wang H."/>
            <person name="Wang A."/>
            <person name="Jiang F."/>
            <person name="Liu H."/>
            <person name="Zhao H."/>
            <person name="Xu D."/>
            <person name="Zhang Y."/>
        </authorList>
    </citation>
    <scope>NUCLEOTIDE SEQUENCE [LARGE SCALE GENOMIC DNA]</scope>
    <source>
        <strain evidence="2">cv. Yunnan</strain>
    </source>
</reference>
<name>A0ACB9FS60_9ASTR</name>